<dbReference type="EMBL" id="NFII01000002">
    <property type="protein sequence ID" value="OUO02414.1"/>
    <property type="molecule type" value="Genomic_DNA"/>
</dbReference>
<keyword evidence="1" id="KW-0732">Signal</keyword>
<evidence type="ECO:0000313" key="3">
    <source>
        <dbReference type="EMBL" id="OUO02414.1"/>
    </source>
</evidence>
<dbReference type="AlphaFoldDB" id="A0A1Y3YX48"/>
<proteinExistence type="predicted"/>
<sequence>MKYSILILTLLMFCITGRSQVASGQEDRAYWISVLSQVADPLLDNMSKGELRKSMPVETVSGAVNPSNARTTHLEALGRLLVGIAPWLELGPDETSEGQLREKYIQLMLKSIEYGFDPESPDYLNFTVTRQPLVDAAFFCQGVLRAPVQVWGRLSPVVRQNVLNALQQIRIIKPVESNWLLFSAMVEAALLELTGECNMYPIEYAVMRFKEWYKGDAWYGDGVNLHMDYYNSFVIHPMLLDVLKVMQKHNKGESDFYKKELRRFSRYAEQQERMISPDGAYPVVGRSIAYRFGAFHVLSQAALDGLLPASVTKAQVRCGLTAVIKRHMAVKGNFDERGWLTLGFAGHQPQIAERYISTGSLYLCSVVFTALGLPATDEFWCAPYAEWTGKKIWNGNKSVKLDKAIKDN</sequence>
<name>A0A1Y3YX48_9BACE</name>
<evidence type="ECO:0000313" key="4">
    <source>
        <dbReference type="Proteomes" id="UP000195386"/>
    </source>
</evidence>
<feature type="chain" id="PRO_5012779682" description="DUF2264 domain-containing protein" evidence="1">
    <location>
        <begin position="22"/>
        <end position="408"/>
    </location>
</feature>
<comment type="caution">
    <text evidence="3">The sequence shown here is derived from an EMBL/GenBank/DDBJ whole genome shotgun (WGS) entry which is preliminary data.</text>
</comment>
<organism evidence="3 4">
    <name type="scientific">Bacteroides clarus</name>
    <dbReference type="NCBI Taxonomy" id="626929"/>
    <lineage>
        <taxon>Bacteria</taxon>
        <taxon>Pseudomonadati</taxon>
        <taxon>Bacteroidota</taxon>
        <taxon>Bacteroidia</taxon>
        <taxon>Bacteroidales</taxon>
        <taxon>Bacteroidaceae</taxon>
        <taxon>Bacteroides</taxon>
    </lineage>
</organism>
<dbReference type="Pfam" id="PF10022">
    <property type="entry name" value="DUF2264"/>
    <property type="match status" value="1"/>
</dbReference>
<dbReference type="InterPro" id="IPR016624">
    <property type="entry name" value="UCP014753"/>
</dbReference>
<evidence type="ECO:0000259" key="2">
    <source>
        <dbReference type="Pfam" id="PF10022"/>
    </source>
</evidence>
<feature type="signal peptide" evidence="1">
    <location>
        <begin position="1"/>
        <end position="21"/>
    </location>
</feature>
<protein>
    <recommendedName>
        <fullName evidence="2">DUF2264 domain-containing protein</fullName>
    </recommendedName>
</protein>
<dbReference type="PIRSF" id="PIRSF014753">
    <property type="entry name" value="UCP014753"/>
    <property type="match status" value="1"/>
</dbReference>
<dbReference type="PANTHER" id="PTHR35339">
    <property type="entry name" value="LINALOOL DEHYDRATASE_ISOMERASE DOMAIN-CONTAINING PROTEIN"/>
    <property type="match status" value="1"/>
</dbReference>
<evidence type="ECO:0000256" key="1">
    <source>
        <dbReference type="SAM" id="SignalP"/>
    </source>
</evidence>
<feature type="domain" description="DUF2264" evidence="2">
    <location>
        <begin position="27"/>
        <end position="387"/>
    </location>
</feature>
<gene>
    <name evidence="3" type="ORF">B5F97_02520</name>
</gene>
<reference evidence="4" key="1">
    <citation type="submission" date="2017-04" db="EMBL/GenBank/DDBJ databases">
        <title>Function of individual gut microbiota members based on whole genome sequencing of pure cultures obtained from chicken caecum.</title>
        <authorList>
            <person name="Medvecky M."/>
            <person name="Cejkova D."/>
            <person name="Polansky O."/>
            <person name="Karasova D."/>
            <person name="Kubasova T."/>
            <person name="Cizek A."/>
            <person name="Rychlik I."/>
        </authorList>
    </citation>
    <scope>NUCLEOTIDE SEQUENCE [LARGE SCALE GENOMIC DNA]</scope>
    <source>
        <strain evidence="4">An43</strain>
    </source>
</reference>
<dbReference type="Proteomes" id="UP000195386">
    <property type="component" value="Unassembled WGS sequence"/>
</dbReference>
<dbReference type="PANTHER" id="PTHR35339:SF3">
    <property type="entry name" value="DUF2264 DOMAIN-CONTAINING PROTEIN"/>
    <property type="match status" value="1"/>
</dbReference>
<dbReference type="InterPro" id="IPR049349">
    <property type="entry name" value="DUF2264_N"/>
</dbReference>
<accession>A0A1Y3YX48</accession>
<dbReference type="RefSeq" id="WP_087425341.1">
    <property type="nucleotide sequence ID" value="NZ_CATZGC010000005.1"/>
</dbReference>